<sequence length="166" mass="18503">MEQEQIYEQGPAEEMLTVLESMLGIYQRIAALEEEKQSVLAAGKPDLLAAAVREEGQLSAQIKELEQKRLSIQDKLADYGQTLAELTRDLPAPMKQRAAAVGGGLKKMLARIRLLSRINSEVISHVQNFFNYELNVAMQVKASPGYRRDCALNHPVTGQVLVDKRI</sequence>
<reference evidence="3 4" key="1">
    <citation type="submission" date="2018-06" db="EMBL/GenBank/DDBJ databases">
        <authorList>
            <person name="Strepis N."/>
        </authorList>
    </citation>
    <scope>NUCLEOTIDE SEQUENCE [LARGE SCALE GENOMIC DNA]</scope>
    <source>
        <strain evidence="3">LUCI</strain>
    </source>
</reference>
<keyword evidence="4" id="KW-1185">Reference proteome</keyword>
<dbReference type="GO" id="GO:0044780">
    <property type="term" value="P:bacterial-type flagellum assembly"/>
    <property type="evidence" value="ECO:0007669"/>
    <property type="project" value="InterPro"/>
</dbReference>
<feature type="coiled-coil region" evidence="2">
    <location>
        <begin position="48"/>
        <end position="82"/>
    </location>
</feature>
<keyword evidence="2" id="KW-0175">Coiled coil</keyword>
<evidence type="ECO:0000256" key="2">
    <source>
        <dbReference type="SAM" id="Coils"/>
    </source>
</evidence>
<dbReference type="AlphaFoldDB" id="A0A498RD04"/>
<dbReference type="Pfam" id="PF05130">
    <property type="entry name" value="FlgN"/>
    <property type="match status" value="1"/>
</dbReference>
<evidence type="ECO:0000256" key="1">
    <source>
        <dbReference type="ARBA" id="ARBA00022795"/>
    </source>
</evidence>
<dbReference type="InterPro" id="IPR007809">
    <property type="entry name" value="FlgN-like"/>
</dbReference>
<keyword evidence="1" id="KW-1005">Bacterial flagellum biogenesis</keyword>
<proteinExistence type="predicted"/>
<evidence type="ECO:0000313" key="4">
    <source>
        <dbReference type="Proteomes" id="UP000277811"/>
    </source>
</evidence>
<organism evidence="3 4">
    <name type="scientific">Lucifera butyrica</name>
    <dbReference type="NCBI Taxonomy" id="1351585"/>
    <lineage>
        <taxon>Bacteria</taxon>
        <taxon>Bacillati</taxon>
        <taxon>Bacillota</taxon>
        <taxon>Negativicutes</taxon>
        <taxon>Veillonellales</taxon>
        <taxon>Veillonellaceae</taxon>
        <taxon>Lucifera</taxon>
    </lineage>
</organism>
<dbReference type="SUPFAM" id="SSF140566">
    <property type="entry name" value="FlgN-like"/>
    <property type="match status" value="1"/>
</dbReference>
<dbReference type="RefSeq" id="WP_122630219.1">
    <property type="nucleotide sequence ID" value="NZ_UPPP01000116.1"/>
</dbReference>
<gene>
    <name evidence="3" type="ORF">LUCI_4724</name>
</gene>
<dbReference type="InterPro" id="IPR036679">
    <property type="entry name" value="FlgN-like_sf"/>
</dbReference>
<dbReference type="Proteomes" id="UP000277811">
    <property type="component" value="Unassembled WGS sequence"/>
</dbReference>
<dbReference type="Gene3D" id="1.20.58.300">
    <property type="entry name" value="FlgN-like"/>
    <property type="match status" value="1"/>
</dbReference>
<evidence type="ECO:0000313" key="3">
    <source>
        <dbReference type="EMBL" id="VBB09434.1"/>
    </source>
</evidence>
<name>A0A498RD04_9FIRM</name>
<accession>A0A498RD04</accession>
<protein>
    <submittedName>
        <fullName evidence="3">Flgn protein</fullName>
    </submittedName>
</protein>
<dbReference type="EMBL" id="UPPP01000116">
    <property type="protein sequence ID" value="VBB09434.1"/>
    <property type="molecule type" value="Genomic_DNA"/>
</dbReference>